<dbReference type="RefSeq" id="WP_144989213.1">
    <property type="nucleotide sequence ID" value="NZ_CP037920.1"/>
</dbReference>
<sequence length="135" mass="15880">MSNLNFRGSFRPEDISQWFWSIIDLANSSRDRLETRLREMSKDELIRFHNEFDEAATQLVDEPFSKYLPIDTSEDHLRDIAEWIVSQGQSYFTEVWNNPQKISEVTDVTEGVTYSSISDNVYWDRFNDIVPDAGF</sequence>
<dbReference type="KEGG" id="gaw:V144x_50830"/>
<dbReference type="Proteomes" id="UP000318704">
    <property type="component" value="Chromosome"/>
</dbReference>
<dbReference type="Pfam" id="PF14024">
    <property type="entry name" value="DUF4240"/>
    <property type="match status" value="1"/>
</dbReference>
<protein>
    <recommendedName>
        <fullName evidence="1">DUF4240 domain-containing protein</fullName>
    </recommendedName>
</protein>
<organism evidence="2 3">
    <name type="scientific">Gimesia aquarii</name>
    <dbReference type="NCBI Taxonomy" id="2527964"/>
    <lineage>
        <taxon>Bacteria</taxon>
        <taxon>Pseudomonadati</taxon>
        <taxon>Planctomycetota</taxon>
        <taxon>Planctomycetia</taxon>
        <taxon>Planctomycetales</taxon>
        <taxon>Planctomycetaceae</taxon>
        <taxon>Gimesia</taxon>
    </lineage>
</organism>
<gene>
    <name evidence="2" type="ORF">V144x_50830</name>
</gene>
<dbReference type="InterPro" id="IPR025334">
    <property type="entry name" value="DUF4240"/>
</dbReference>
<evidence type="ECO:0000313" key="3">
    <source>
        <dbReference type="Proteomes" id="UP000318704"/>
    </source>
</evidence>
<reference evidence="2 3" key="1">
    <citation type="submission" date="2019-03" db="EMBL/GenBank/DDBJ databases">
        <title>Deep-cultivation of Planctomycetes and their phenomic and genomic characterization uncovers novel biology.</title>
        <authorList>
            <person name="Wiegand S."/>
            <person name="Jogler M."/>
            <person name="Boedeker C."/>
            <person name="Pinto D."/>
            <person name="Vollmers J."/>
            <person name="Rivas-Marin E."/>
            <person name="Kohn T."/>
            <person name="Peeters S.H."/>
            <person name="Heuer A."/>
            <person name="Rast P."/>
            <person name="Oberbeckmann S."/>
            <person name="Bunk B."/>
            <person name="Jeske O."/>
            <person name="Meyerdierks A."/>
            <person name="Storesund J.E."/>
            <person name="Kallscheuer N."/>
            <person name="Luecker S."/>
            <person name="Lage O.M."/>
            <person name="Pohl T."/>
            <person name="Merkel B.J."/>
            <person name="Hornburger P."/>
            <person name="Mueller R.-W."/>
            <person name="Bruemmer F."/>
            <person name="Labrenz M."/>
            <person name="Spormann A.M."/>
            <person name="Op den Camp H."/>
            <person name="Overmann J."/>
            <person name="Amann R."/>
            <person name="Jetten M.S.M."/>
            <person name="Mascher T."/>
            <person name="Medema M.H."/>
            <person name="Devos D.P."/>
            <person name="Kaster A.-K."/>
            <person name="Ovreas L."/>
            <person name="Rohde M."/>
            <person name="Galperin M.Y."/>
            <person name="Jogler C."/>
        </authorList>
    </citation>
    <scope>NUCLEOTIDE SEQUENCE [LARGE SCALE GENOMIC DNA]</scope>
    <source>
        <strain evidence="2 3">V144</strain>
    </source>
</reference>
<proteinExistence type="predicted"/>
<name>A0A517W2S7_9PLAN</name>
<evidence type="ECO:0000313" key="2">
    <source>
        <dbReference type="EMBL" id="QDT99571.1"/>
    </source>
</evidence>
<feature type="domain" description="DUF4240" evidence="1">
    <location>
        <begin position="18"/>
        <end position="113"/>
    </location>
</feature>
<dbReference type="EMBL" id="CP037920">
    <property type="protein sequence ID" value="QDT99571.1"/>
    <property type="molecule type" value="Genomic_DNA"/>
</dbReference>
<evidence type="ECO:0000259" key="1">
    <source>
        <dbReference type="Pfam" id="PF14024"/>
    </source>
</evidence>
<dbReference type="AlphaFoldDB" id="A0A517W2S7"/>
<accession>A0A517W2S7</accession>